<organism evidence="2 3">
    <name type="scientific">Enterococcus viikkiensis</name>
    <dbReference type="NCBI Taxonomy" id="930854"/>
    <lineage>
        <taxon>Bacteria</taxon>
        <taxon>Bacillati</taxon>
        <taxon>Bacillota</taxon>
        <taxon>Bacilli</taxon>
        <taxon>Lactobacillales</taxon>
        <taxon>Enterococcaceae</taxon>
        <taxon>Enterococcus</taxon>
    </lineage>
</organism>
<protein>
    <submittedName>
        <fullName evidence="2">Uncharacterized protein</fullName>
    </submittedName>
</protein>
<proteinExistence type="predicted"/>
<evidence type="ECO:0000313" key="2">
    <source>
        <dbReference type="EMBL" id="MDT2826947.1"/>
    </source>
</evidence>
<keyword evidence="3" id="KW-1185">Reference proteome</keyword>
<accession>A0ABU3FML6</accession>
<feature type="transmembrane region" description="Helical" evidence="1">
    <location>
        <begin position="6"/>
        <end position="24"/>
    </location>
</feature>
<keyword evidence="1" id="KW-1133">Transmembrane helix</keyword>
<gene>
    <name evidence="2" type="ORF">P7H59_00600</name>
</gene>
<evidence type="ECO:0000313" key="3">
    <source>
        <dbReference type="Proteomes" id="UP001265301"/>
    </source>
</evidence>
<comment type="caution">
    <text evidence="2">The sequence shown here is derived from an EMBL/GenBank/DDBJ whole genome shotgun (WGS) entry which is preliminary data.</text>
</comment>
<dbReference type="RefSeq" id="WP_311818200.1">
    <property type="nucleotide sequence ID" value="NZ_JARQBN010000001.1"/>
</dbReference>
<dbReference type="EMBL" id="JARQBN010000001">
    <property type="protein sequence ID" value="MDT2826947.1"/>
    <property type="molecule type" value="Genomic_DNA"/>
</dbReference>
<sequence length="158" mass="18430">MSQNLLHPEVLMAIVVACLITFFVTQWGMKRKKHATIVEKIEPVKTPVRTTDALTVFEQSLVILQSYKHNLNQYGYPYFKETTPFVLQQLQAEADSLVTEQARENQKAQNLLLDNITQLHRFMEQEVTDSKKLELEVSNHVNKTIITWRKLIKEFSNQ</sequence>
<reference evidence="2 3" key="1">
    <citation type="submission" date="2023-03" db="EMBL/GenBank/DDBJ databases">
        <authorList>
            <person name="Shen W."/>
            <person name="Cai J."/>
        </authorList>
    </citation>
    <scope>NUCLEOTIDE SEQUENCE [LARGE SCALE GENOMIC DNA]</scope>
    <source>
        <strain evidence="2 3">B101</strain>
    </source>
</reference>
<name>A0ABU3FML6_9ENTE</name>
<keyword evidence="1" id="KW-0472">Membrane</keyword>
<evidence type="ECO:0000256" key="1">
    <source>
        <dbReference type="SAM" id="Phobius"/>
    </source>
</evidence>
<keyword evidence="1" id="KW-0812">Transmembrane</keyword>
<dbReference type="Proteomes" id="UP001265301">
    <property type="component" value="Unassembled WGS sequence"/>
</dbReference>